<keyword evidence="5" id="KW-0472">Membrane</keyword>
<feature type="compositionally biased region" description="Basic and acidic residues" evidence="6">
    <location>
        <begin position="681"/>
        <end position="703"/>
    </location>
</feature>
<evidence type="ECO:0000313" key="9">
    <source>
        <dbReference type="Proteomes" id="UP000245764"/>
    </source>
</evidence>
<evidence type="ECO:0000256" key="2">
    <source>
        <dbReference type="ARBA" id="ARBA00006613"/>
    </source>
</evidence>
<dbReference type="InterPro" id="IPR002553">
    <property type="entry name" value="Clathrin/coatomer_adapt-like_N"/>
</dbReference>
<organism evidence="8 9">
    <name type="scientific">Zymoseptoria tritici ST99CH_1E4</name>
    <dbReference type="NCBI Taxonomy" id="1276532"/>
    <lineage>
        <taxon>Eukaryota</taxon>
        <taxon>Fungi</taxon>
        <taxon>Dikarya</taxon>
        <taxon>Ascomycota</taxon>
        <taxon>Pezizomycotina</taxon>
        <taxon>Dothideomycetes</taxon>
        <taxon>Dothideomycetidae</taxon>
        <taxon>Mycosphaerellales</taxon>
        <taxon>Mycosphaerellaceae</taxon>
        <taxon>Zymoseptoria</taxon>
    </lineage>
</organism>
<dbReference type="SUPFAM" id="SSF48371">
    <property type="entry name" value="ARM repeat"/>
    <property type="match status" value="1"/>
</dbReference>
<comment type="similarity">
    <text evidence="2">Belongs to the adaptor complexes large subunit family.</text>
</comment>
<dbReference type="GO" id="GO:0030123">
    <property type="term" value="C:AP-3 adaptor complex"/>
    <property type="evidence" value="ECO:0007669"/>
    <property type="project" value="InterPro"/>
</dbReference>
<evidence type="ECO:0000256" key="6">
    <source>
        <dbReference type="SAM" id="MobiDB-lite"/>
    </source>
</evidence>
<accession>A0A2H1GXT9</accession>
<keyword evidence="4" id="KW-0653">Protein transport</keyword>
<sequence length="787" mass="87050">MESISRLSGLLEQARDLTLEAARDAGPRKTIRPLPAAQIKKLLDSRNERDTLEGLRRVVAMQYATPPQPTLTFFPAVLKTLSTPFPSTRPLVYNYLIYHAEADPDTALLSINTIQKSLSDSNPRIRAMALKTMSGIRVPVISQIVGLAIKKGASDLSPLVRKAAALACAKCVKLDPTTRPQVEEYLATLLADNQYYVAGAAVQAFMEICPERLDMIHPVYRSLCKMAVDMDEWGQLSLIKLLTNYSRRCFPQRTKRVKRAATQEQRAKEFYEDLEPQEENVDDYEEVDAIDADLDLFLKSISSLLSSRNSAVIVSVTRAYLYLSPTSYLTTAIGPLIALLRSPLDIQQIALHDILQICLHSPTLFVPYTRHFLLRTSEPPQIQTLKLELLTLIFPHTSASQQTLLLAEIEHFSLISSNPTLTRASVRALGRCAQASSPATSRRCLTLLLKQIHSADQHLVGEAIEVIRHLIQRDPESHQKTLVRLAKNLDTLTSPTARASIVWLIGEYDAGLDSGKSIAADVLRILVKGYADETDEVRAQIVLLGAKVYLHHLNVENEKRSAREALNSNHSAGDEDSGAPPNDDTAHSITILYTHLLTLSRYTPSFSLRSRTRFLQALLSNPTSTDLASLLLLAPKPIPKMPSSGQSRKDLGFVVGTSGLVVGEQVKGNWTIDDWVKDGEEPVGVRDAEEFQAGGRDDGRRSETVAAGSKLDDVLRQEGGPKKVVSLERWLDDSEEETESEDESEEEEGSEEESGDTESDEEDDDETGSEFETDSDGEGHERRGLVA</sequence>
<evidence type="ECO:0000313" key="8">
    <source>
        <dbReference type="EMBL" id="SMR58379.1"/>
    </source>
</evidence>
<evidence type="ECO:0000256" key="3">
    <source>
        <dbReference type="ARBA" id="ARBA00022448"/>
    </source>
</evidence>
<name>A0A2H1GXT9_ZYMTR</name>
<proteinExistence type="inferred from homology"/>
<dbReference type="InterPro" id="IPR026739">
    <property type="entry name" value="AP_beta"/>
</dbReference>
<feature type="compositionally biased region" description="Basic and acidic residues" evidence="6">
    <location>
        <begin position="777"/>
        <end position="787"/>
    </location>
</feature>
<dbReference type="EMBL" id="LT854261">
    <property type="protein sequence ID" value="SMR58379.1"/>
    <property type="molecule type" value="Genomic_DNA"/>
</dbReference>
<keyword evidence="3" id="KW-0813">Transport</keyword>
<reference evidence="9" key="1">
    <citation type="submission" date="2017-05" db="EMBL/GenBank/DDBJ databases">
        <authorList>
            <person name="Song R."/>
            <person name="Chenine A.L."/>
            <person name="Ruprecht R.M."/>
        </authorList>
    </citation>
    <scope>NUCLEOTIDE SEQUENCE [LARGE SCALE GENOMIC DNA]</scope>
</reference>
<evidence type="ECO:0000256" key="1">
    <source>
        <dbReference type="ARBA" id="ARBA00004308"/>
    </source>
</evidence>
<feature type="compositionally biased region" description="Acidic residues" evidence="6">
    <location>
        <begin position="733"/>
        <end position="776"/>
    </location>
</feature>
<dbReference type="GO" id="GO:0012505">
    <property type="term" value="C:endomembrane system"/>
    <property type="evidence" value="ECO:0007669"/>
    <property type="project" value="UniProtKB-SubCell"/>
</dbReference>
<dbReference type="AlphaFoldDB" id="A0A2H1GXT9"/>
<feature type="region of interest" description="Disordered" evidence="6">
    <location>
        <begin position="681"/>
        <end position="787"/>
    </location>
</feature>
<feature type="compositionally biased region" description="Basic and acidic residues" evidence="6">
    <location>
        <begin position="710"/>
        <end position="732"/>
    </location>
</feature>
<dbReference type="InterPro" id="IPR016024">
    <property type="entry name" value="ARM-type_fold"/>
</dbReference>
<gene>
    <name evidence="8" type="ORF">ZT1E4_G9114</name>
</gene>
<comment type="subcellular location">
    <subcellularLocation>
        <location evidence="1">Endomembrane system</location>
    </subcellularLocation>
</comment>
<dbReference type="GO" id="GO:0006886">
    <property type="term" value="P:intracellular protein transport"/>
    <property type="evidence" value="ECO:0007669"/>
    <property type="project" value="InterPro"/>
</dbReference>
<dbReference type="PANTHER" id="PTHR11134">
    <property type="entry name" value="ADAPTOR COMPLEX SUBUNIT BETA FAMILY MEMBER"/>
    <property type="match status" value="1"/>
</dbReference>
<dbReference type="GO" id="GO:0016192">
    <property type="term" value="P:vesicle-mediated transport"/>
    <property type="evidence" value="ECO:0007669"/>
    <property type="project" value="InterPro"/>
</dbReference>
<evidence type="ECO:0000256" key="4">
    <source>
        <dbReference type="ARBA" id="ARBA00022927"/>
    </source>
</evidence>
<dbReference type="InterPro" id="IPR026740">
    <property type="entry name" value="AP3_beta"/>
</dbReference>
<dbReference type="PIRSF" id="PIRSF037096">
    <property type="entry name" value="AP3_complex_beta"/>
    <property type="match status" value="1"/>
</dbReference>
<dbReference type="Proteomes" id="UP000245764">
    <property type="component" value="Chromosome 9"/>
</dbReference>
<feature type="domain" description="Clathrin/coatomer adaptor adaptin-like N-terminal" evidence="7">
    <location>
        <begin position="38"/>
        <end position="621"/>
    </location>
</feature>
<dbReference type="InterPro" id="IPR011989">
    <property type="entry name" value="ARM-like"/>
</dbReference>
<dbReference type="Pfam" id="PF01602">
    <property type="entry name" value="Adaptin_N"/>
    <property type="match status" value="1"/>
</dbReference>
<evidence type="ECO:0000256" key="5">
    <source>
        <dbReference type="ARBA" id="ARBA00023136"/>
    </source>
</evidence>
<evidence type="ECO:0000259" key="7">
    <source>
        <dbReference type="Pfam" id="PF01602"/>
    </source>
</evidence>
<protein>
    <recommendedName>
        <fullName evidence="7">Clathrin/coatomer adaptor adaptin-like N-terminal domain-containing protein</fullName>
    </recommendedName>
</protein>
<dbReference type="Gene3D" id="1.25.10.10">
    <property type="entry name" value="Leucine-rich Repeat Variant"/>
    <property type="match status" value="1"/>
</dbReference>